<dbReference type="PROSITE" id="PS50011">
    <property type="entry name" value="PROTEIN_KINASE_DOM"/>
    <property type="match status" value="1"/>
</dbReference>
<protein>
    <recommendedName>
        <fullName evidence="12">Protein kinase domain-containing protein</fullName>
    </recommendedName>
</protein>
<dbReference type="PANTHER" id="PTHR24416">
    <property type="entry name" value="TYROSINE-PROTEIN KINASE RECEPTOR"/>
    <property type="match status" value="1"/>
</dbReference>
<evidence type="ECO:0000256" key="4">
    <source>
        <dbReference type="ARBA" id="ARBA00022737"/>
    </source>
</evidence>
<keyword evidence="4" id="KW-0677">Repeat</keyword>
<evidence type="ECO:0000256" key="7">
    <source>
        <dbReference type="ARBA" id="ARBA00022989"/>
    </source>
</evidence>
<dbReference type="SUPFAM" id="SSF56112">
    <property type="entry name" value="Protein kinase-like (PK-like)"/>
    <property type="match status" value="1"/>
</dbReference>
<keyword evidence="5 9" id="KW-0547">Nucleotide-binding</keyword>
<dbReference type="KEGG" id="aqu:109586720"/>
<dbReference type="Gene3D" id="3.30.200.20">
    <property type="entry name" value="Phosphorylase Kinase, domain 1"/>
    <property type="match status" value="1"/>
</dbReference>
<evidence type="ECO:0000259" key="12">
    <source>
        <dbReference type="PROSITE" id="PS50011"/>
    </source>
</evidence>
<dbReference type="RefSeq" id="XP_019858488.1">
    <property type="nucleotide sequence ID" value="XM_020002929.1"/>
</dbReference>
<dbReference type="GO" id="GO:0004714">
    <property type="term" value="F:transmembrane receptor protein tyrosine kinase activity"/>
    <property type="evidence" value="ECO:0007669"/>
    <property type="project" value="TreeGrafter"/>
</dbReference>
<dbReference type="GO" id="GO:0005886">
    <property type="term" value="C:plasma membrane"/>
    <property type="evidence" value="ECO:0007669"/>
    <property type="project" value="TreeGrafter"/>
</dbReference>
<evidence type="ECO:0000256" key="11">
    <source>
        <dbReference type="SAM" id="SignalP"/>
    </source>
</evidence>
<keyword evidence="2 10" id="KW-0812">Transmembrane</keyword>
<name>A0AAN0JNX6_AMPQE</name>
<sequence length="528" mass="58739">MIYKPILSDERLPILVLIVSGLLTVSDCQEDILQDIVTNVSMRASLFSGKMTDCSEFISLSNYNSTCESEVPYDNVVNVSVMVHFDWNAKSSLHKRCYCSSALLSLLIPTSVLTSDVCDNNENATIYCSKPCINESKNELACHENCEDLACFMYGKMPYIILNQRQLYILVTGINCKTIEGHATELCAVLFSTPGPTPTATNTESDLSTSATFSIIFVGIFLTCVCTIAAVCFYCTLRMKRKQKLKFQELQMKKNIYDSATKGESIDGKPAIDFLISSANQFANCIIPYSAIKITCELGEGAFGIVYKGKVSQGSLSEIEDVAIKTLKENSSVEQIKEFISESETMLHLDHPNVLKLLGVCFDTEDQLPAIVLPFMANGDLKSFLVEKRGHNEPNILPEGLSMEDLLSVCLDIARGMNYLSEQKFIHRDLWSYGVVLWEIFSLGRGPYPGLDNADIPDYVSAGNRLKQPSLCPPVIYTLMTQCWSHVPAERPKFSEIVNTFTKMDQEVLTAVSTSNNNDRPYFVLESV</sequence>
<dbReference type="InterPro" id="IPR011009">
    <property type="entry name" value="Kinase-like_dom_sf"/>
</dbReference>
<dbReference type="GeneID" id="109586720"/>
<dbReference type="AlphaFoldDB" id="A0AAN0JNX6"/>
<reference evidence="13" key="2">
    <citation type="submission" date="2024-06" db="UniProtKB">
        <authorList>
            <consortium name="EnsemblMetazoa"/>
        </authorList>
    </citation>
    <scope>IDENTIFICATION</scope>
</reference>
<proteinExistence type="predicted"/>
<reference evidence="14" key="1">
    <citation type="journal article" date="2010" name="Nature">
        <title>The Amphimedon queenslandica genome and the evolution of animal complexity.</title>
        <authorList>
            <person name="Srivastava M."/>
            <person name="Simakov O."/>
            <person name="Chapman J."/>
            <person name="Fahey B."/>
            <person name="Gauthier M.E."/>
            <person name="Mitros T."/>
            <person name="Richards G.S."/>
            <person name="Conaco C."/>
            <person name="Dacre M."/>
            <person name="Hellsten U."/>
            <person name="Larroux C."/>
            <person name="Putnam N.H."/>
            <person name="Stanke M."/>
            <person name="Adamska M."/>
            <person name="Darling A."/>
            <person name="Degnan S.M."/>
            <person name="Oakley T.H."/>
            <person name="Plachetzki D.C."/>
            <person name="Zhai Y."/>
            <person name="Adamski M."/>
            <person name="Calcino A."/>
            <person name="Cummins S.F."/>
            <person name="Goodstein D.M."/>
            <person name="Harris C."/>
            <person name="Jackson D.J."/>
            <person name="Leys S.P."/>
            <person name="Shu S."/>
            <person name="Woodcroft B.J."/>
            <person name="Vervoort M."/>
            <person name="Kosik K.S."/>
            <person name="Manning G."/>
            <person name="Degnan B.M."/>
            <person name="Rokhsar D.S."/>
        </authorList>
    </citation>
    <scope>NUCLEOTIDE SEQUENCE [LARGE SCALE GENOMIC DNA]</scope>
</reference>
<keyword evidence="3 11" id="KW-0732">Signal</keyword>
<evidence type="ECO:0000256" key="8">
    <source>
        <dbReference type="ARBA" id="ARBA00023136"/>
    </source>
</evidence>
<evidence type="ECO:0000256" key="9">
    <source>
        <dbReference type="PROSITE-ProRule" id="PRU10141"/>
    </source>
</evidence>
<dbReference type="CDD" id="cd00192">
    <property type="entry name" value="PTKc"/>
    <property type="match status" value="1"/>
</dbReference>
<feature type="binding site" evidence="9">
    <location>
        <position position="325"/>
    </location>
    <ligand>
        <name>ATP</name>
        <dbReference type="ChEBI" id="CHEBI:30616"/>
    </ligand>
</feature>
<dbReference type="Gene3D" id="1.10.510.10">
    <property type="entry name" value="Transferase(Phosphotransferase) domain 1"/>
    <property type="match status" value="2"/>
</dbReference>
<dbReference type="GO" id="GO:0005524">
    <property type="term" value="F:ATP binding"/>
    <property type="evidence" value="ECO:0007669"/>
    <property type="project" value="UniProtKB-UniRule"/>
</dbReference>
<evidence type="ECO:0000313" key="13">
    <source>
        <dbReference type="EnsemblMetazoa" id="XP_019858488.1"/>
    </source>
</evidence>
<feature type="transmembrane region" description="Helical" evidence="10">
    <location>
        <begin position="213"/>
        <end position="237"/>
    </location>
</feature>
<dbReference type="Proteomes" id="UP000007879">
    <property type="component" value="Unassembled WGS sequence"/>
</dbReference>
<keyword evidence="7 10" id="KW-1133">Transmembrane helix</keyword>
<dbReference type="InterPro" id="IPR001245">
    <property type="entry name" value="Ser-Thr/Tyr_kinase_cat_dom"/>
</dbReference>
<dbReference type="GO" id="GO:0007169">
    <property type="term" value="P:cell surface receptor protein tyrosine kinase signaling pathway"/>
    <property type="evidence" value="ECO:0007669"/>
    <property type="project" value="TreeGrafter"/>
</dbReference>
<evidence type="ECO:0000256" key="6">
    <source>
        <dbReference type="ARBA" id="ARBA00022840"/>
    </source>
</evidence>
<dbReference type="InterPro" id="IPR000719">
    <property type="entry name" value="Prot_kinase_dom"/>
</dbReference>
<evidence type="ECO:0000313" key="14">
    <source>
        <dbReference type="Proteomes" id="UP000007879"/>
    </source>
</evidence>
<evidence type="ECO:0000256" key="2">
    <source>
        <dbReference type="ARBA" id="ARBA00022692"/>
    </source>
</evidence>
<dbReference type="EnsemblMetazoa" id="XM_020002929.1">
    <property type="protein sequence ID" value="XP_019858488.1"/>
    <property type="gene ID" value="LOC109586720"/>
</dbReference>
<dbReference type="InterPro" id="IPR017441">
    <property type="entry name" value="Protein_kinase_ATP_BS"/>
</dbReference>
<keyword evidence="14" id="KW-1185">Reference proteome</keyword>
<evidence type="ECO:0000256" key="3">
    <source>
        <dbReference type="ARBA" id="ARBA00022729"/>
    </source>
</evidence>
<dbReference type="Pfam" id="PF07714">
    <property type="entry name" value="PK_Tyr_Ser-Thr"/>
    <property type="match status" value="1"/>
</dbReference>
<keyword evidence="6 9" id="KW-0067">ATP-binding</keyword>
<evidence type="ECO:0000256" key="1">
    <source>
        <dbReference type="ARBA" id="ARBA00004479"/>
    </source>
</evidence>
<evidence type="ECO:0000256" key="5">
    <source>
        <dbReference type="ARBA" id="ARBA00022741"/>
    </source>
</evidence>
<organism evidence="13 14">
    <name type="scientific">Amphimedon queenslandica</name>
    <name type="common">Sponge</name>
    <dbReference type="NCBI Taxonomy" id="400682"/>
    <lineage>
        <taxon>Eukaryota</taxon>
        <taxon>Metazoa</taxon>
        <taxon>Porifera</taxon>
        <taxon>Demospongiae</taxon>
        <taxon>Heteroscleromorpha</taxon>
        <taxon>Haplosclerida</taxon>
        <taxon>Niphatidae</taxon>
        <taxon>Amphimedon</taxon>
    </lineage>
</organism>
<comment type="subcellular location">
    <subcellularLocation>
        <location evidence="1">Membrane</location>
        <topology evidence="1">Single-pass type I membrane protein</topology>
    </subcellularLocation>
</comment>
<accession>A0AAN0JNX6</accession>
<feature type="signal peptide" evidence="11">
    <location>
        <begin position="1"/>
        <end position="28"/>
    </location>
</feature>
<feature type="chain" id="PRO_5043044563" description="Protein kinase domain-containing protein" evidence="11">
    <location>
        <begin position="29"/>
        <end position="528"/>
    </location>
</feature>
<evidence type="ECO:0000256" key="10">
    <source>
        <dbReference type="SAM" id="Phobius"/>
    </source>
</evidence>
<dbReference type="PANTHER" id="PTHR24416:SF525">
    <property type="entry name" value="INSULIN-LIKE RECEPTOR"/>
    <property type="match status" value="1"/>
</dbReference>
<keyword evidence="8 10" id="KW-0472">Membrane</keyword>
<feature type="domain" description="Protein kinase" evidence="12">
    <location>
        <begin position="292"/>
        <end position="528"/>
    </location>
</feature>
<dbReference type="InterPro" id="IPR050122">
    <property type="entry name" value="RTK"/>
</dbReference>
<dbReference type="PROSITE" id="PS00107">
    <property type="entry name" value="PROTEIN_KINASE_ATP"/>
    <property type="match status" value="1"/>
</dbReference>
<dbReference type="GO" id="GO:0043235">
    <property type="term" value="C:receptor complex"/>
    <property type="evidence" value="ECO:0007669"/>
    <property type="project" value="TreeGrafter"/>
</dbReference>